<proteinExistence type="predicted"/>
<reference evidence="2 5" key="1">
    <citation type="journal article" date="2015" name="Int. J. Syst. Evol. Microbiol.">
        <title>Algibacter amylolyticus sp. nov., isolated from intertidal sediment.</title>
        <authorList>
            <person name="Zhang D.C."/>
            <person name="Wu J."/>
            <person name="Neuner K."/>
            <person name="Yao J."/>
            <person name="Margesin R."/>
        </authorList>
    </citation>
    <scope>NUCLEOTIDE SEQUENCE [LARGE SCALE GENOMIC DNA]</scope>
    <source>
        <strain evidence="2 5">RU-4-M-4</strain>
    </source>
</reference>
<dbReference type="RefSeq" id="WP_144116314.1">
    <property type="nucleotide sequence ID" value="NZ_JACHGE010000006.1"/>
</dbReference>
<keyword evidence="1" id="KW-0732">Signal</keyword>
<evidence type="ECO:0000313" key="2">
    <source>
        <dbReference type="EMBL" id="KAA5824770.1"/>
    </source>
</evidence>
<dbReference type="OrthoDB" id="1187639at2"/>
<reference evidence="3 4" key="2">
    <citation type="submission" date="2019-07" db="EMBL/GenBank/DDBJ databases">
        <title>Algibacter marinivivus sp. nov., isolated from the surface of a marine red alga.</title>
        <authorList>
            <person name="Zhong X."/>
            <person name="Xu W."/>
            <person name="Zhang Y."/>
            <person name="Zhang Q."/>
            <person name="Du Z."/>
        </authorList>
    </citation>
    <scope>NUCLEOTIDE SEQUENCE [LARGE SCALE GENOMIC DNA]</scope>
    <source>
        <strain evidence="3 4">RU-4-M-4</strain>
    </source>
</reference>
<evidence type="ECO:0000313" key="3">
    <source>
        <dbReference type="EMBL" id="TSJ75935.1"/>
    </source>
</evidence>
<accession>A0A5M7B7Y0</accession>
<dbReference type="EMBL" id="VMBF01000005">
    <property type="protein sequence ID" value="TSJ75935.1"/>
    <property type="molecule type" value="Genomic_DNA"/>
</dbReference>
<feature type="signal peptide" evidence="1">
    <location>
        <begin position="1"/>
        <end position="20"/>
    </location>
</feature>
<organism evidence="2 5">
    <name type="scientific">Algibacter amylolyticus</name>
    <dbReference type="NCBI Taxonomy" id="1608400"/>
    <lineage>
        <taxon>Bacteria</taxon>
        <taxon>Pseudomonadati</taxon>
        <taxon>Bacteroidota</taxon>
        <taxon>Flavobacteriia</taxon>
        <taxon>Flavobacteriales</taxon>
        <taxon>Flavobacteriaceae</taxon>
        <taxon>Algibacter</taxon>
    </lineage>
</organism>
<reference evidence="2" key="3">
    <citation type="submission" date="2019-09" db="EMBL/GenBank/DDBJ databases">
        <authorList>
            <person name="Zhang D.-C."/>
        </authorList>
    </citation>
    <scope>NUCLEOTIDE SEQUENCE</scope>
    <source>
        <strain evidence="2">RU-4-M-4</strain>
    </source>
</reference>
<feature type="chain" id="PRO_5024438145" evidence="1">
    <location>
        <begin position="21"/>
        <end position="238"/>
    </location>
</feature>
<name>A0A5M7B7Y0_9FLAO</name>
<protein>
    <submittedName>
        <fullName evidence="2">Uncharacterized protein</fullName>
    </submittedName>
</protein>
<gene>
    <name evidence="2" type="ORF">F2B50_08795</name>
    <name evidence="3" type="ORF">FPF71_08795</name>
</gene>
<keyword evidence="4" id="KW-1185">Reference proteome</keyword>
<evidence type="ECO:0000313" key="5">
    <source>
        <dbReference type="Proteomes" id="UP000322315"/>
    </source>
</evidence>
<sequence>MMKVFVPLFFYLICIMHGFAQSNLVVENTEHYKVYDSFISYENNNVFNGLEYIDDYRSLDIKNHKFYASSDFLSGFIVYNEQPYYNAKMKYDLLHDLVILEFVNNKVANLSLNSNMISQFVLNDDKFVRLPKTTSLLPFYENGFFKEAYKGEEYELYVKYKKEGIQKLSKNKVFYVFKDHETYVLFYKNIYLKINSKKDIIELIPEKKAEISDYFNSNRRLYKKNKYQFFVKLFTNLN</sequence>
<dbReference type="Proteomes" id="UP000322315">
    <property type="component" value="Unassembled WGS sequence"/>
</dbReference>
<evidence type="ECO:0000313" key="4">
    <source>
        <dbReference type="Proteomes" id="UP000315145"/>
    </source>
</evidence>
<dbReference type="EMBL" id="VWRS01000005">
    <property type="protein sequence ID" value="KAA5824770.1"/>
    <property type="molecule type" value="Genomic_DNA"/>
</dbReference>
<dbReference type="AlphaFoldDB" id="A0A5M7B7Y0"/>
<evidence type="ECO:0000256" key="1">
    <source>
        <dbReference type="SAM" id="SignalP"/>
    </source>
</evidence>
<dbReference type="Proteomes" id="UP000315145">
    <property type="component" value="Unassembled WGS sequence"/>
</dbReference>
<comment type="caution">
    <text evidence="2">The sequence shown here is derived from an EMBL/GenBank/DDBJ whole genome shotgun (WGS) entry which is preliminary data.</text>
</comment>